<dbReference type="InterPro" id="IPR022310">
    <property type="entry name" value="NAD/GMP_synthase"/>
</dbReference>
<dbReference type="PANTHER" id="PTHR43169">
    <property type="entry name" value="EXSB FAMILY PROTEIN"/>
    <property type="match status" value="1"/>
</dbReference>
<dbReference type="CDD" id="cd01990">
    <property type="entry name" value="LarE-like"/>
    <property type="match status" value="1"/>
</dbReference>
<evidence type="ECO:0000256" key="2">
    <source>
        <dbReference type="SAM" id="MobiDB-lite"/>
    </source>
</evidence>
<dbReference type="InterPro" id="IPR052188">
    <property type="entry name" value="Ni-pincer_cofactor_biosynth"/>
</dbReference>
<evidence type="ECO:0000313" key="4">
    <source>
        <dbReference type="EMBL" id="RQD76742.1"/>
    </source>
</evidence>
<protein>
    <submittedName>
        <fullName evidence="4">ATP-dependent sacrificial sulfur transferase LarE</fullName>
    </submittedName>
</protein>
<feature type="domain" description="NAD/GMP synthase" evidence="3">
    <location>
        <begin position="37"/>
        <end position="98"/>
    </location>
</feature>
<evidence type="ECO:0000313" key="5">
    <source>
        <dbReference type="Proteomes" id="UP000285138"/>
    </source>
</evidence>
<keyword evidence="4" id="KW-0808">Transferase</keyword>
<dbReference type="SUPFAM" id="SSF52402">
    <property type="entry name" value="Adenine nucleotide alpha hydrolases-like"/>
    <property type="match status" value="1"/>
</dbReference>
<dbReference type="Gene3D" id="3.40.50.620">
    <property type="entry name" value="HUPs"/>
    <property type="match status" value="1"/>
</dbReference>
<proteinExistence type="predicted"/>
<gene>
    <name evidence="4" type="primary">larE</name>
    <name evidence="4" type="ORF">D5R97_03930</name>
</gene>
<dbReference type="EMBL" id="QZAA01000111">
    <property type="protein sequence ID" value="RQD76742.1"/>
    <property type="molecule type" value="Genomic_DNA"/>
</dbReference>
<sequence>MTWWKKPTGIKRKRGKNKPVDRDDIERKLNSLKEFISGFKKAGVAFSGGTDSTLLLKVCLEVLGPEKVRAFTALSPLVPRKEQEEARRLSRLLQVKDHRFLEVPSLTTYPFRHNTFDRCYHCKGEIYDRFQGELKAVDNNIPLLEGTNREDLEDYRPGLEAARERRACFPLVEAGMGKEEVREAARFLGLPNWNKPAQACLASRIPYGEEITLNKLCQVEEGERFLQELGFFNCRLRHHGSWARLEIPREKQKALLKRGEEIKGYIQKLGFDKVVLDLEGRK</sequence>
<organism evidence="4 5">
    <name type="scientific">Candidatus Syntrophonatronum acetioxidans</name>
    <dbReference type="NCBI Taxonomy" id="1795816"/>
    <lineage>
        <taxon>Bacteria</taxon>
        <taxon>Bacillati</taxon>
        <taxon>Bacillota</taxon>
        <taxon>Clostridia</taxon>
        <taxon>Eubacteriales</taxon>
        <taxon>Syntrophomonadaceae</taxon>
        <taxon>Candidatus Syntrophonatronum</taxon>
    </lineage>
</organism>
<dbReference type="GO" id="GO:0006163">
    <property type="term" value="P:purine nucleotide metabolic process"/>
    <property type="evidence" value="ECO:0007669"/>
    <property type="project" value="UniProtKB-ARBA"/>
</dbReference>
<comment type="caution">
    <text evidence="4">The sequence shown here is derived from an EMBL/GenBank/DDBJ whole genome shotgun (WGS) entry which is preliminary data.</text>
</comment>
<reference evidence="4 5" key="1">
    <citation type="submission" date="2018-08" db="EMBL/GenBank/DDBJ databases">
        <title>The metabolism and importance of syntrophic acetate oxidation coupled to methane or sulfide production in haloalkaline environments.</title>
        <authorList>
            <person name="Timmers P.H.A."/>
            <person name="Vavourakis C.D."/>
            <person name="Sorokin D.Y."/>
            <person name="Sinninghe Damste J.S."/>
            <person name="Muyzer G."/>
            <person name="Stams A.J.M."/>
            <person name="Plugge C.M."/>
        </authorList>
    </citation>
    <scope>NUCLEOTIDE SEQUENCE [LARGE SCALE GENOMIC DNA]</scope>
    <source>
        <strain evidence="4">MSAO_Bac1</strain>
    </source>
</reference>
<evidence type="ECO:0000256" key="1">
    <source>
        <dbReference type="PIRSR" id="PIRSR006661-1"/>
    </source>
</evidence>
<dbReference type="PIRSF" id="PIRSF006661">
    <property type="entry name" value="PP-lp_UCP006661"/>
    <property type="match status" value="1"/>
</dbReference>
<dbReference type="InterPro" id="IPR014729">
    <property type="entry name" value="Rossmann-like_a/b/a_fold"/>
</dbReference>
<evidence type="ECO:0000259" key="3">
    <source>
        <dbReference type="Pfam" id="PF02540"/>
    </source>
</evidence>
<accession>A0A424YFU9</accession>
<feature type="region of interest" description="Disordered" evidence="2">
    <location>
        <begin position="1"/>
        <end position="20"/>
    </location>
</feature>
<name>A0A424YFU9_9FIRM</name>
<dbReference type="Proteomes" id="UP000285138">
    <property type="component" value="Unassembled WGS sequence"/>
</dbReference>
<dbReference type="PANTHER" id="PTHR43169:SF2">
    <property type="entry name" value="NAD_GMP SYNTHASE DOMAIN-CONTAINING PROTEIN"/>
    <property type="match status" value="1"/>
</dbReference>
<feature type="active site" description="Nucleophile and sulfur donor" evidence="1">
    <location>
        <position position="200"/>
    </location>
</feature>
<dbReference type="GO" id="GO:0016783">
    <property type="term" value="F:sulfurtransferase activity"/>
    <property type="evidence" value="ECO:0007669"/>
    <property type="project" value="InterPro"/>
</dbReference>
<dbReference type="AlphaFoldDB" id="A0A424YFU9"/>
<dbReference type="NCBIfam" id="TIGR00268">
    <property type="entry name" value="ATP-dependent sacrificial sulfur transferase LarE"/>
    <property type="match status" value="1"/>
</dbReference>
<feature type="compositionally biased region" description="Basic residues" evidence="2">
    <location>
        <begin position="8"/>
        <end position="17"/>
    </location>
</feature>
<dbReference type="Pfam" id="PF02540">
    <property type="entry name" value="NAD_synthase"/>
    <property type="match status" value="1"/>
</dbReference>
<dbReference type="InterPro" id="IPR005232">
    <property type="entry name" value="LarE"/>
</dbReference>